<keyword evidence="11" id="KW-1185">Reference proteome</keyword>
<dbReference type="EMBL" id="CP046640">
    <property type="protein sequence ID" value="QTL97930.1"/>
    <property type="molecule type" value="Genomic_DNA"/>
</dbReference>
<dbReference type="AlphaFoldDB" id="A0A8A7K9M8"/>
<evidence type="ECO:0000256" key="5">
    <source>
        <dbReference type="ARBA" id="ARBA00023136"/>
    </source>
</evidence>
<gene>
    <name evidence="10" type="ORF">GM661_08020</name>
</gene>
<accession>A0A8A7K9M8</accession>
<feature type="domain" description="Spore germination GerAC-like C-terminal" evidence="8">
    <location>
        <begin position="228"/>
        <end position="394"/>
    </location>
</feature>
<dbReference type="KEGG" id="ifn:GM661_08020"/>
<dbReference type="InterPro" id="IPR046953">
    <property type="entry name" value="Spore_GerAC-like_C"/>
</dbReference>
<keyword evidence="4" id="KW-0732">Signal</keyword>
<evidence type="ECO:0000256" key="6">
    <source>
        <dbReference type="ARBA" id="ARBA00023139"/>
    </source>
</evidence>
<evidence type="ECO:0000256" key="1">
    <source>
        <dbReference type="ARBA" id="ARBA00004635"/>
    </source>
</evidence>
<comment type="similarity">
    <text evidence="2">Belongs to the GerABKC lipoprotein family.</text>
</comment>
<reference evidence="10" key="1">
    <citation type="submission" date="2019-12" db="EMBL/GenBank/DDBJ databases">
        <authorList>
            <person name="zhang j."/>
            <person name="sun C.M."/>
        </authorList>
    </citation>
    <scope>NUCLEOTIDE SEQUENCE</scope>
    <source>
        <strain evidence="10">NS-1</strain>
    </source>
</reference>
<dbReference type="PANTHER" id="PTHR35789:SF1">
    <property type="entry name" value="SPORE GERMINATION PROTEIN B3"/>
    <property type="match status" value="1"/>
</dbReference>
<dbReference type="Gene3D" id="3.30.300.210">
    <property type="entry name" value="Nutrient germinant receptor protein C, domain 3"/>
    <property type="match status" value="1"/>
</dbReference>
<evidence type="ECO:0000313" key="10">
    <source>
        <dbReference type="EMBL" id="QTL97930.1"/>
    </source>
</evidence>
<dbReference type="Pfam" id="PF05504">
    <property type="entry name" value="Spore_GerAC"/>
    <property type="match status" value="1"/>
</dbReference>
<dbReference type="GO" id="GO:0009847">
    <property type="term" value="P:spore germination"/>
    <property type="evidence" value="ECO:0007669"/>
    <property type="project" value="InterPro"/>
</dbReference>
<evidence type="ECO:0000256" key="7">
    <source>
        <dbReference type="ARBA" id="ARBA00023288"/>
    </source>
</evidence>
<evidence type="ECO:0000313" key="11">
    <source>
        <dbReference type="Proteomes" id="UP000665020"/>
    </source>
</evidence>
<dbReference type="PROSITE" id="PS51257">
    <property type="entry name" value="PROKAR_LIPOPROTEIN"/>
    <property type="match status" value="1"/>
</dbReference>
<evidence type="ECO:0000256" key="4">
    <source>
        <dbReference type="ARBA" id="ARBA00022729"/>
    </source>
</evidence>
<organism evidence="10 11">
    <name type="scientific">Iocasia fonsfrigidae</name>
    <dbReference type="NCBI Taxonomy" id="2682810"/>
    <lineage>
        <taxon>Bacteria</taxon>
        <taxon>Bacillati</taxon>
        <taxon>Bacillota</taxon>
        <taxon>Clostridia</taxon>
        <taxon>Halanaerobiales</taxon>
        <taxon>Halanaerobiaceae</taxon>
        <taxon>Iocasia</taxon>
    </lineage>
</organism>
<evidence type="ECO:0000259" key="8">
    <source>
        <dbReference type="Pfam" id="PF05504"/>
    </source>
</evidence>
<dbReference type="NCBIfam" id="TIGR02887">
    <property type="entry name" value="spore_ger_x_C"/>
    <property type="match status" value="1"/>
</dbReference>
<name>A0A8A7K9M8_9FIRM</name>
<dbReference type="InterPro" id="IPR008844">
    <property type="entry name" value="Spore_GerAC-like"/>
</dbReference>
<keyword evidence="3" id="KW-0309">Germination</keyword>
<proteinExistence type="inferred from homology"/>
<feature type="domain" description="Spore germination protein N-terminal" evidence="9">
    <location>
        <begin position="22"/>
        <end position="194"/>
    </location>
</feature>
<dbReference type="PANTHER" id="PTHR35789">
    <property type="entry name" value="SPORE GERMINATION PROTEIN B3"/>
    <property type="match status" value="1"/>
</dbReference>
<dbReference type="InterPro" id="IPR038501">
    <property type="entry name" value="Spore_GerAC_C_sf"/>
</dbReference>
<evidence type="ECO:0000256" key="2">
    <source>
        <dbReference type="ARBA" id="ARBA00007886"/>
    </source>
</evidence>
<sequence>MLKKLILSLLIIIIMLSAGCANRKEVDELGIINLTAIDRDPKTNKYEMGVQLISPQGTMSEQGTQQQVWTIAATGDTLMKAAKNLRSRVPKKLVWFHSNIIVIGEELAKEGIDKTIDFFASNPEIRYNSWVLVYKGRLGELFKMAPRFENSLAQAMEGIIDNREEWSSFYTINLKDMLIRLANPHYDVIAGMMTDYVPKLPTEGTYEQENLVSSLDPDEKQILALSAMGVFKNGKLKGWFNQGDTMGYLWVTGKMKRGTIVVPVKKNDKDRSMSVDFLTASSKLKPVLKKGKLSMELKIKTDVEISEKVSKFDLTKNENVKKAEKLIAEKIKEKIKGALKKAQKEYKADIFGYSVVVNRRYPKEWEEKYKDKWDEIYPNIVTNIDVEVTIKRLGMLSNPIVE</sequence>
<evidence type="ECO:0000259" key="9">
    <source>
        <dbReference type="Pfam" id="PF25198"/>
    </source>
</evidence>
<dbReference type="GO" id="GO:0016020">
    <property type="term" value="C:membrane"/>
    <property type="evidence" value="ECO:0007669"/>
    <property type="project" value="UniProtKB-SubCell"/>
</dbReference>
<dbReference type="InterPro" id="IPR057336">
    <property type="entry name" value="GerAC_N"/>
</dbReference>
<dbReference type="Pfam" id="PF25198">
    <property type="entry name" value="Spore_GerAC_N"/>
    <property type="match status" value="1"/>
</dbReference>
<keyword evidence="6" id="KW-0564">Palmitate</keyword>
<keyword evidence="5" id="KW-0472">Membrane</keyword>
<dbReference type="RefSeq" id="WP_230869537.1">
    <property type="nucleotide sequence ID" value="NZ_CP046640.1"/>
</dbReference>
<comment type="subcellular location">
    <subcellularLocation>
        <location evidence="1">Membrane</location>
        <topology evidence="1">Lipid-anchor</topology>
    </subcellularLocation>
</comment>
<dbReference type="Gene3D" id="6.20.190.10">
    <property type="entry name" value="Nutrient germinant receptor protein C, domain 1"/>
    <property type="match status" value="1"/>
</dbReference>
<evidence type="ECO:0000256" key="3">
    <source>
        <dbReference type="ARBA" id="ARBA00022544"/>
    </source>
</evidence>
<dbReference type="Proteomes" id="UP000665020">
    <property type="component" value="Chromosome"/>
</dbReference>
<keyword evidence="7" id="KW-0449">Lipoprotein</keyword>
<protein>
    <submittedName>
        <fullName evidence="10">Ger(X)C family spore germination protein</fullName>
    </submittedName>
</protein>